<dbReference type="GO" id="GO:0045127">
    <property type="term" value="F:N-acetylglucosamine kinase activity"/>
    <property type="evidence" value="ECO:0007669"/>
    <property type="project" value="UniProtKB-EC"/>
</dbReference>
<evidence type="ECO:0000256" key="8">
    <source>
        <dbReference type="ARBA" id="ARBA00023277"/>
    </source>
</evidence>
<dbReference type="SUPFAM" id="SSF53067">
    <property type="entry name" value="Actin-like ATPase domain"/>
    <property type="match status" value="1"/>
</dbReference>
<dbReference type="EMBL" id="JAABNR010000009">
    <property type="protein sequence ID" value="NBZ88082.1"/>
    <property type="molecule type" value="Genomic_DNA"/>
</dbReference>
<evidence type="ECO:0000313" key="10">
    <source>
        <dbReference type="EMBL" id="NBZ88082.1"/>
    </source>
</evidence>
<dbReference type="GO" id="GO:0046872">
    <property type="term" value="F:metal ion binding"/>
    <property type="evidence" value="ECO:0007669"/>
    <property type="project" value="UniProtKB-KW"/>
</dbReference>
<evidence type="ECO:0000256" key="5">
    <source>
        <dbReference type="ARBA" id="ARBA00022777"/>
    </source>
</evidence>
<keyword evidence="6" id="KW-0862">Zinc</keyword>
<keyword evidence="8" id="KW-0119">Carbohydrate metabolism</keyword>
<dbReference type="AlphaFoldDB" id="A0AAE4YAG7"/>
<evidence type="ECO:0000256" key="6">
    <source>
        <dbReference type="ARBA" id="ARBA00022833"/>
    </source>
</evidence>
<evidence type="ECO:0000256" key="4">
    <source>
        <dbReference type="ARBA" id="ARBA00022741"/>
    </source>
</evidence>
<accession>A0AAE4YAG7</accession>
<dbReference type="Pfam" id="PF00480">
    <property type="entry name" value="ROK"/>
    <property type="match status" value="1"/>
</dbReference>
<keyword evidence="5" id="KW-0418">Kinase</keyword>
<keyword evidence="11" id="KW-1185">Reference proteome</keyword>
<name>A0AAE4YAG7_9RHOB</name>
<keyword evidence="7" id="KW-0067">ATP-binding</keyword>
<dbReference type="PANTHER" id="PTHR18964">
    <property type="entry name" value="ROK (REPRESSOR, ORF, KINASE) FAMILY"/>
    <property type="match status" value="1"/>
</dbReference>
<sequence length="300" mass="30472">MIAAGIDLGGTKIEAQVFDALWQRVDARRMPTPRDYPGLVAAMAEMVAWAEGFGPGLPVGIAAAGLIHPVTGIALTANLAATGKPFPADIAEASGRGVTYVNDCRAQALSEAQFGAARGYPTALTLNLGTGLAGGIVVNGRLLEGPSATGGEFGHFALPAHLMTDLPLLACGCGRLGCTETLIAGPGLSRILAHRTGRELRAEEIVAGKALDPDLAQAWQVWLGLTAELIHTLVMVVDPGCIVLAGGLSRAPGLVADLSDALTRVALPGYGAPPILLAEGGDTTGARGAAYAAFAQGRAE</sequence>
<protein>
    <recommendedName>
        <fullName evidence="1">N-acetylglucosamine kinase</fullName>
        <ecNumber evidence="1">2.7.1.59</ecNumber>
    </recommendedName>
</protein>
<dbReference type="GO" id="GO:0005524">
    <property type="term" value="F:ATP binding"/>
    <property type="evidence" value="ECO:0007669"/>
    <property type="project" value="UniProtKB-KW"/>
</dbReference>
<dbReference type="InterPro" id="IPR043129">
    <property type="entry name" value="ATPase_NBD"/>
</dbReference>
<dbReference type="InterPro" id="IPR000600">
    <property type="entry name" value="ROK"/>
</dbReference>
<dbReference type="CDD" id="cd24057">
    <property type="entry name" value="ASKHA_NBD_ROK_NAGK"/>
    <property type="match status" value="1"/>
</dbReference>
<dbReference type="Gene3D" id="3.30.420.40">
    <property type="match status" value="2"/>
</dbReference>
<evidence type="ECO:0000256" key="7">
    <source>
        <dbReference type="ARBA" id="ARBA00022840"/>
    </source>
</evidence>
<evidence type="ECO:0000256" key="3">
    <source>
        <dbReference type="ARBA" id="ARBA00022723"/>
    </source>
</evidence>
<reference evidence="10" key="1">
    <citation type="submission" date="2020-01" db="EMBL/GenBank/DDBJ databases">
        <authorList>
            <person name="Chen W.-M."/>
        </authorList>
    </citation>
    <scope>NUCLEOTIDE SEQUENCE</scope>
    <source>
        <strain evidence="10">CYK-10</strain>
    </source>
</reference>
<evidence type="ECO:0000256" key="9">
    <source>
        <dbReference type="ARBA" id="ARBA00049065"/>
    </source>
</evidence>
<comment type="caution">
    <text evidence="10">The sequence shown here is derived from an EMBL/GenBank/DDBJ whole genome shotgun (WGS) entry which is preliminary data.</text>
</comment>
<organism evidence="10 11">
    <name type="scientific">Stagnihabitans tardus</name>
    <dbReference type="NCBI Taxonomy" id="2699202"/>
    <lineage>
        <taxon>Bacteria</taxon>
        <taxon>Pseudomonadati</taxon>
        <taxon>Pseudomonadota</taxon>
        <taxon>Alphaproteobacteria</taxon>
        <taxon>Rhodobacterales</taxon>
        <taxon>Paracoccaceae</taxon>
        <taxon>Stagnihabitans</taxon>
    </lineage>
</organism>
<dbReference type="Proteomes" id="UP001193501">
    <property type="component" value="Unassembled WGS sequence"/>
</dbReference>
<evidence type="ECO:0000256" key="1">
    <source>
        <dbReference type="ARBA" id="ARBA00012122"/>
    </source>
</evidence>
<gene>
    <name evidence="10" type="ORF">GV832_10880</name>
</gene>
<keyword evidence="3" id="KW-0479">Metal-binding</keyword>
<proteinExistence type="predicted"/>
<evidence type="ECO:0000256" key="2">
    <source>
        <dbReference type="ARBA" id="ARBA00022679"/>
    </source>
</evidence>
<comment type="catalytic activity">
    <reaction evidence="9">
        <text>N-acetyl-D-glucosamine + ATP = N-acetyl-D-glucosamine 6-phosphate + ADP + H(+)</text>
        <dbReference type="Rhea" id="RHEA:17417"/>
        <dbReference type="ChEBI" id="CHEBI:15378"/>
        <dbReference type="ChEBI" id="CHEBI:30616"/>
        <dbReference type="ChEBI" id="CHEBI:57513"/>
        <dbReference type="ChEBI" id="CHEBI:456216"/>
        <dbReference type="ChEBI" id="CHEBI:506227"/>
        <dbReference type="EC" id="2.7.1.59"/>
    </reaction>
</comment>
<keyword evidence="2" id="KW-0808">Transferase</keyword>
<keyword evidence="4" id="KW-0547">Nucleotide-binding</keyword>
<dbReference type="EC" id="2.7.1.59" evidence="1"/>
<dbReference type="PANTHER" id="PTHR18964:SF162">
    <property type="entry name" value="N-ACETYL-D-GLUCOSAMINE KINASE"/>
    <property type="match status" value="1"/>
</dbReference>
<evidence type="ECO:0000313" key="11">
    <source>
        <dbReference type="Proteomes" id="UP001193501"/>
    </source>
</evidence>